<name>A0A2U2HFX3_9BURK</name>
<evidence type="ECO:0000313" key="1">
    <source>
        <dbReference type="EMBL" id="PWF43618.1"/>
    </source>
</evidence>
<keyword evidence="2" id="KW-1185">Reference proteome</keyword>
<evidence type="ECO:0000313" key="2">
    <source>
        <dbReference type="Proteomes" id="UP000241421"/>
    </source>
</evidence>
<dbReference type="EMBL" id="PXWF02000279">
    <property type="protein sequence ID" value="PWF43618.1"/>
    <property type="molecule type" value="Genomic_DNA"/>
</dbReference>
<gene>
    <name evidence="1" type="ORF">C7C56_021015</name>
</gene>
<accession>A0A2U2HFX3</accession>
<proteinExistence type="predicted"/>
<comment type="caution">
    <text evidence="1">The sequence shown here is derived from an EMBL/GenBank/DDBJ whole genome shotgun (WGS) entry which is preliminary data.</text>
</comment>
<dbReference type="AlphaFoldDB" id="A0A2U2HFX3"/>
<dbReference type="RefSeq" id="WP_106759310.1">
    <property type="nucleotide sequence ID" value="NZ_PXWF02000279.1"/>
</dbReference>
<organism evidence="1 2">
    <name type="scientific">Massilia glaciei</name>
    <dbReference type="NCBI Taxonomy" id="1524097"/>
    <lineage>
        <taxon>Bacteria</taxon>
        <taxon>Pseudomonadati</taxon>
        <taxon>Pseudomonadota</taxon>
        <taxon>Betaproteobacteria</taxon>
        <taxon>Burkholderiales</taxon>
        <taxon>Oxalobacteraceae</taxon>
        <taxon>Telluria group</taxon>
        <taxon>Massilia</taxon>
    </lineage>
</organism>
<dbReference type="Proteomes" id="UP000241421">
    <property type="component" value="Unassembled WGS sequence"/>
</dbReference>
<sequence>MRAQLADVRAHLGEIRVLERRAHVVRQTRDIEIVLDKYEQGFLAVVELQGRRGSHQSGLAGLLEEKARPSARPSNAPARAGCGSICWSW</sequence>
<reference evidence="1 2" key="1">
    <citation type="submission" date="2018-04" db="EMBL/GenBank/DDBJ databases">
        <title>Massilia violaceinigra sp. nov., a novel purple-pigmented bacterium isolated from Tianshan glacier, Xinjiang, China.</title>
        <authorList>
            <person name="Wang H."/>
        </authorList>
    </citation>
    <scope>NUCLEOTIDE SEQUENCE [LARGE SCALE GENOMIC DNA]</scope>
    <source>
        <strain evidence="1 2">B448-2</strain>
    </source>
</reference>
<protein>
    <submittedName>
        <fullName evidence="1">Uncharacterized protein</fullName>
    </submittedName>
</protein>